<dbReference type="InterPro" id="IPR008927">
    <property type="entry name" value="6-PGluconate_DH-like_C_sf"/>
</dbReference>
<evidence type="ECO:0000256" key="1">
    <source>
        <dbReference type="ARBA" id="ARBA00001946"/>
    </source>
</evidence>
<organism evidence="9 10">
    <name type="scientific">Vibrio cholerae</name>
    <dbReference type="NCBI Taxonomy" id="666"/>
    <lineage>
        <taxon>Bacteria</taxon>
        <taxon>Pseudomonadati</taxon>
        <taxon>Pseudomonadota</taxon>
        <taxon>Gammaproteobacteria</taxon>
        <taxon>Vibrionales</taxon>
        <taxon>Vibrionaceae</taxon>
        <taxon>Vibrio</taxon>
    </lineage>
</organism>
<dbReference type="GO" id="GO:0004455">
    <property type="term" value="F:ketol-acid reductoisomerase activity"/>
    <property type="evidence" value="ECO:0007669"/>
    <property type="project" value="UniProtKB-UniRule"/>
</dbReference>
<dbReference type="InterPro" id="IPR013328">
    <property type="entry name" value="6PGD_dom2"/>
</dbReference>
<reference evidence="9 10" key="1">
    <citation type="submission" date="2015-07" db="EMBL/GenBank/DDBJ databases">
        <authorList>
            <consortium name="Pathogen Informatics"/>
        </authorList>
    </citation>
    <scope>NUCLEOTIDE SEQUENCE [LARGE SCALE GENOMIC DNA]</scope>
    <source>
        <strain evidence="9 10">A51</strain>
    </source>
</reference>
<dbReference type="PROSITE" id="PS51851">
    <property type="entry name" value="KARI_C"/>
    <property type="match status" value="1"/>
</dbReference>
<evidence type="ECO:0000259" key="8">
    <source>
        <dbReference type="PROSITE" id="PS51851"/>
    </source>
</evidence>
<evidence type="ECO:0000256" key="2">
    <source>
        <dbReference type="ARBA" id="ARBA00013102"/>
    </source>
</evidence>
<keyword evidence="7" id="KW-0028">Amino-acid biosynthesis</keyword>
<sequence length="51" mass="5645">MIGKGLGVVSNQVDNATLIEVNSIIRNHPVEYIGEELRGYMKDMKRIAVGD</sequence>
<dbReference type="GO" id="GO:0009097">
    <property type="term" value="P:isoleucine biosynthetic process"/>
    <property type="evidence" value="ECO:0007669"/>
    <property type="project" value="UniProtKB-UniRule"/>
</dbReference>
<accession>A0A655NTE7</accession>
<keyword evidence="7" id="KW-0100">Branched-chain amino acid biosynthesis</keyword>
<dbReference type="EC" id="1.1.1.86" evidence="2"/>
<feature type="domain" description="KARI C-terminal knotted" evidence="8">
    <location>
        <begin position="1"/>
        <end position="44"/>
    </location>
</feature>
<evidence type="ECO:0000256" key="5">
    <source>
        <dbReference type="ARBA" id="ARBA00032744"/>
    </source>
</evidence>
<evidence type="ECO:0000313" key="9">
    <source>
        <dbReference type="EMBL" id="CRZ79006.1"/>
    </source>
</evidence>
<dbReference type="GO" id="GO:0016853">
    <property type="term" value="F:isomerase activity"/>
    <property type="evidence" value="ECO:0007669"/>
    <property type="project" value="UniProtKB-KW"/>
</dbReference>
<evidence type="ECO:0000256" key="3">
    <source>
        <dbReference type="ARBA" id="ARBA00015731"/>
    </source>
</evidence>
<dbReference type="InterPro" id="IPR000506">
    <property type="entry name" value="KARI_C"/>
</dbReference>
<name>A0A655NTE7_VIBCL</name>
<keyword evidence="9" id="KW-0413">Isomerase</keyword>
<evidence type="ECO:0000256" key="6">
    <source>
        <dbReference type="ARBA" id="ARBA00049021"/>
    </source>
</evidence>
<comment type="caution">
    <text evidence="7">Lacks conserved residue(s) required for the propagation of feature annotation.</text>
</comment>
<dbReference type="SUPFAM" id="SSF48179">
    <property type="entry name" value="6-phosphogluconate dehydrogenase C-terminal domain-like"/>
    <property type="match status" value="1"/>
</dbReference>
<dbReference type="AlphaFoldDB" id="A0A655NTE7"/>
<gene>
    <name evidence="9" type="primary">ilvC</name>
    <name evidence="9" type="ORF">ERS013165_00162</name>
</gene>
<evidence type="ECO:0000313" key="10">
    <source>
        <dbReference type="Proteomes" id="UP000044806"/>
    </source>
</evidence>
<evidence type="ECO:0000256" key="4">
    <source>
        <dbReference type="ARBA" id="ARBA00023002"/>
    </source>
</evidence>
<dbReference type="EMBL" id="CWOW01000001">
    <property type="protein sequence ID" value="CRZ79006.1"/>
    <property type="molecule type" value="Genomic_DNA"/>
</dbReference>
<dbReference type="GO" id="GO:0009099">
    <property type="term" value="P:L-valine biosynthetic process"/>
    <property type="evidence" value="ECO:0007669"/>
    <property type="project" value="UniProtKB-UniRule"/>
</dbReference>
<proteinExistence type="inferred from homology"/>
<comment type="cofactor">
    <cofactor evidence="1">
        <name>Mg(2+)</name>
        <dbReference type="ChEBI" id="CHEBI:18420"/>
    </cofactor>
</comment>
<comment type="catalytic activity">
    <reaction evidence="6">
        <text>(2R)-2,3-dihydroxy-3-methylbutanoate + NADP(+) = (2S)-2-acetolactate + NADPH + H(+)</text>
        <dbReference type="Rhea" id="RHEA:22068"/>
        <dbReference type="ChEBI" id="CHEBI:15378"/>
        <dbReference type="ChEBI" id="CHEBI:49072"/>
        <dbReference type="ChEBI" id="CHEBI:57783"/>
        <dbReference type="ChEBI" id="CHEBI:58349"/>
        <dbReference type="ChEBI" id="CHEBI:58476"/>
        <dbReference type="EC" id="1.1.1.86"/>
    </reaction>
</comment>
<dbReference type="Proteomes" id="UP000044806">
    <property type="component" value="Unassembled WGS sequence"/>
</dbReference>
<comment type="similarity">
    <text evidence="7">Belongs to the ketol-acid reductoisomerase family.</text>
</comment>
<evidence type="ECO:0000256" key="7">
    <source>
        <dbReference type="PROSITE-ProRule" id="PRU01198"/>
    </source>
</evidence>
<dbReference type="Gene3D" id="1.10.1040.10">
    <property type="entry name" value="N-(1-d-carboxylethyl)-l-norvaline Dehydrogenase, domain 2"/>
    <property type="match status" value="1"/>
</dbReference>
<protein>
    <recommendedName>
        <fullName evidence="3">Ketol-acid reductoisomerase (NADP(+))</fullName>
        <ecNumber evidence="2">1.1.1.86</ecNumber>
    </recommendedName>
    <alternativeName>
        <fullName evidence="5">Acetohydroxy-acid isomeroreductase</fullName>
    </alternativeName>
</protein>
<keyword evidence="4 7" id="KW-0560">Oxidoreductase</keyword>